<dbReference type="Proteomes" id="UP000192578">
    <property type="component" value="Unassembled WGS sequence"/>
</dbReference>
<reference evidence="3" key="1">
    <citation type="submission" date="2017-01" db="EMBL/GenBank/DDBJ databases">
        <title>Comparative genomics of anhydrobiosis in the tardigrade Hypsibius dujardini.</title>
        <authorList>
            <person name="Yoshida Y."/>
            <person name="Koutsovoulos G."/>
            <person name="Laetsch D."/>
            <person name="Stevens L."/>
            <person name="Kumar S."/>
            <person name="Horikawa D."/>
            <person name="Ishino K."/>
            <person name="Komine S."/>
            <person name="Tomita M."/>
            <person name="Blaxter M."/>
            <person name="Arakawa K."/>
        </authorList>
    </citation>
    <scope>NUCLEOTIDE SEQUENCE [LARGE SCALE GENOMIC DNA]</scope>
    <source>
        <strain evidence="3">Z151</strain>
    </source>
</reference>
<dbReference type="EMBL" id="MTYJ01001413">
    <property type="protein sequence ID" value="OWA55740.1"/>
    <property type="molecule type" value="Genomic_DNA"/>
</dbReference>
<evidence type="ECO:0000256" key="1">
    <source>
        <dbReference type="SAM" id="Phobius"/>
    </source>
</evidence>
<keyword evidence="3" id="KW-1185">Reference proteome</keyword>
<evidence type="ECO:0000313" key="2">
    <source>
        <dbReference type="EMBL" id="OWA55740.1"/>
    </source>
</evidence>
<proteinExistence type="predicted"/>
<feature type="transmembrane region" description="Helical" evidence="1">
    <location>
        <begin position="56"/>
        <end position="79"/>
    </location>
</feature>
<protein>
    <submittedName>
        <fullName evidence="2">Uncharacterized protein</fullName>
    </submittedName>
</protein>
<sequence length="101" mass="11239">MLIQMSGCSVVCPAPWKATLNSGGHIEVPTEFWRFIGCSLMVPHNFHRNQPLKMHLWMTPIINIVGILNNMGFAFVMLVEGKVGCGLAGLVGSFKFTFHMF</sequence>
<keyword evidence="1" id="KW-1133">Transmembrane helix</keyword>
<name>A0A9X6NK55_HYPEX</name>
<dbReference type="AlphaFoldDB" id="A0A9X6NK55"/>
<organism evidence="2 3">
    <name type="scientific">Hypsibius exemplaris</name>
    <name type="common">Freshwater tardigrade</name>
    <dbReference type="NCBI Taxonomy" id="2072580"/>
    <lineage>
        <taxon>Eukaryota</taxon>
        <taxon>Metazoa</taxon>
        <taxon>Ecdysozoa</taxon>
        <taxon>Tardigrada</taxon>
        <taxon>Eutardigrada</taxon>
        <taxon>Parachela</taxon>
        <taxon>Hypsibioidea</taxon>
        <taxon>Hypsibiidae</taxon>
        <taxon>Hypsibius</taxon>
    </lineage>
</organism>
<keyword evidence="1" id="KW-0812">Transmembrane</keyword>
<evidence type="ECO:0000313" key="3">
    <source>
        <dbReference type="Proteomes" id="UP000192578"/>
    </source>
</evidence>
<keyword evidence="1" id="KW-0472">Membrane</keyword>
<accession>A0A9X6NK55</accession>
<gene>
    <name evidence="2" type="ORF">BV898_20128</name>
</gene>
<comment type="caution">
    <text evidence="2">The sequence shown here is derived from an EMBL/GenBank/DDBJ whole genome shotgun (WGS) entry which is preliminary data.</text>
</comment>